<dbReference type="OrthoDB" id="10262287at2759"/>
<dbReference type="AlphaFoldDB" id="A0A1Q9C586"/>
<dbReference type="Gene3D" id="1.25.40.850">
    <property type="match status" value="1"/>
</dbReference>
<dbReference type="InterPro" id="IPR027482">
    <property type="entry name" value="Sec1-like_dom2"/>
</dbReference>
<dbReference type="Gene3D" id="3.40.50.1910">
    <property type="match status" value="2"/>
</dbReference>
<dbReference type="Gene3D" id="3.40.50.2060">
    <property type="match status" value="1"/>
</dbReference>
<comment type="caution">
    <text evidence="3">The sequence shown here is derived from an EMBL/GenBank/DDBJ whole genome shotgun (WGS) entry which is preliminary data.</text>
</comment>
<reference evidence="3 4" key="1">
    <citation type="submission" date="2016-02" db="EMBL/GenBank/DDBJ databases">
        <title>Genome analysis of coral dinoflagellate symbionts highlights evolutionary adaptations to a symbiotic lifestyle.</title>
        <authorList>
            <person name="Aranda M."/>
            <person name="Li Y."/>
            <person name="Liew Y.J."/>
            <person name="Baumgarten S."/>
            <person name="Simakov O."/>
            <person name="Wilson M."/>
            <person name="Piel J."/>
            <person name="Ashoor H."/>
            <person name="Bougouffa S."/>
            <person name="Bajic V.B."/>
            <person name="Ryu T."/>
            <person name="Ravasi T."/>
            <person name="Bayer T."/>
            <person name="Micklem G."/>
            <person name="Kim H."/>
            <person name="Bhak J."/>
            <person name="Lajeunesse T.C."/>
            <person name="Voolstra C.R."/>
        </authorList>
    </citation>
    <scope>NUCLEOTIDE SEQUENCE [LARGE SCALE GENOMIC DNA]</scope>
    <source>
        <strain evidence="3 4">CCMP2467</strain>
    </source>
</reference>
<keyword evidence="4" id="KW-1185">Reference proteome</keyword>
<dbReference type="Pfam" id="PF00995">
    <property type="entry name" value="Sec1"/>
    <property type="match status" value="1"/>
</dbReference>
<protein>
    <submittedName>
        <fullName evidence="3">Vacuolar protein sorting-associated protein 33A</fullName>
    </submittedName>
</protein>
<feature type="compositionally biased region" description="Basic residues" evidence="2">
    <location>
        <begin position="818"/>
        <end position="827"/>
    </location>
</feature>
<dbReference type="InterPro" id="IPR043154">
    <property type="entry name" value="Sec-1-like_dom1"/>
</dbReference>
<dbReference type="Proteomes" id="UP000186817">
    <property type="component" value="Unassembled WGS sequence"/>
</dbReference>
<dbReference type="PANTHER" id="PTHR11679">
    <property type="entry name" value="VESICLE PROTEIN SORTING-ASSOCIATED"/>
    <property type="match status" value="1"/>
</dbReference>
<comment type="similarity">
    <text evidence="1">Belongs to the STXBP/unc-18/SEC1 family.</text>
</comment>
<dbReference type="InterPro" id="IPR001619">
    <property type="entry name" value="Sec1-like"/>
</dbReference>
<dbReference type="GO" id="GO:0016192">
    <property type="term" value="P:vesicle-mediated transport"/>
    <property type="evidence" value="ECO:0007669"/>
    <property type="project" value="InterPro"/>
</dbReference>
<evidence type="ECO:0000313" key="3">
    <source>
        <dbReference type="EMBL" id="OLP78082.1"/>
    </source>
</evidence>
<evidence type="ECO:0000256" key="2">
    <source>
        <dbReference type="SAM" id="MobiDB-lite"/>
    </source>
</evidence>
<dbReference type="SUPFAM" id="SSF56815">
    <property type="entry name" value="Sec1/munc18-like (SM) proteins"/>
    <property type="match status" value="1"/>
</dbReference>
<dbReference type="InterPro" id="IPR043155">
    <property type="entry name" value="VPS33_dom3b"/>
</dbReference>
<dbReference type="EMBL" id="LSRX01001665">
    <property type="protein sequence ID" value="OLP78082.1"/>
    <property type="molecule type" value="Genomic_DNA"/>
</dbReference>
<evidence type="ECO:0000256" key="1">
    <source>
        <dbReference type="ARBA" id="ARBA00009884"/>
    </source>
</evidence>
<sequence length="1134" mass="126744">MNHGKKQRELPHLVDLLQVSSLQKHRMQGGWRAPPVVVVVGTRYFGRSSSCSSVLFLKRAGFGRRRMDSAVTELVEAVRADVRARLLDLLDEVTGRKVLLLDSTIVGPLDLIVSPSDLKDHGVQQWHKLSDQTVAADCSQMIFLVRCARIELVDMMAKQILADEKEQKERLYVAVFVPNKTEECVQRLAASNVKANVRITECAIHHFPSDKDVLSMETPRLYHDFHVLGDPSGPFYAAQALMSLQHKFGTIPSVHAIGGAGRVVVEVMQRLRKEDQAGQAKLSTAGKVEIQPGVPPVAAHPKGAAAIRRREEASSPALAASPEVQEAKTARINELVVIDRRVDLFSVLCSQFTYQALIDSAYGIQNNLIDISNASWAKDRGNANSTVRLSPDDPFYQEIRDLHIDKLGPLLEEKARAVQQTYSEKDNVKHKSASDMAEYIKKFKTAQSAHPLLEMHINLAHDLKDKIQSEDYRQMLKLEDEITAQSTSSQSCLDTVEDIMDDQKPFHEALRLLCLLSLVNNGIKAKQLDQLKRTFLQSYGFEHMLTLANMERAGLLRYQHGKSGWSTIKRQFNLFVEDGAADQDISYAYSGYAPLSVRLVQMTRSQPKGWMSLRDALSLLHGPAQELQQPDSNSAKEQDGNKSSIVLVCFLGHSGMTEARTCFDRMCRYKSVPPNLPAAHPANGPGVASSPTQAVKSSRTVADFKKAVFPHDFFHGFMDAEEIYKTVQSKLDEIHSDDRTHRDLAFMVDFAFSYTCAKHFLQAAEAIATGNGFTWNRSLAGDGQQHHVVADQDDEHVFADIGPAPAAKSAARSAPKKEPKKRCKKRPAHEADLASPAPKSKPARAQACQTPNFNYVEVEEQLRALILSRDLKTTSVTQILRRLESTLGLRFSTLDQQTGQTLVKQILAEGDVEMEKEAMQQAGMFVFPALAEETEVKDQRSYMVEATLRGLRNRSLQTHRAAFTADEIVNAWSTPWSDCQTIAHFIPKSKLCTYAQGECDDLITANGPVRLRHYAFRLRLFGQIEALEWVMRPGPQGWDLLCSLPGQEQFRRCAGDKHIYVNQTPPGSCAVGSPSRVKFLGTISAVSHDMPETSTIQAMGIMAAVHKYFRDLDMHARYYRFMKKHEHPWRRAAC</sequence>
<feature type="region of interest" description="Disordered" evidence="2">
    <location>
        <begin position="805"/>
        <end position="846"/>
    </location>
</feature>
<gene>
    <name evidence="3" type="primary">Vps33a</name>
    <name evidence="3" type="ORF">AK812_SmicGene41784</name>
</gene>
<name>A0A1Q9C586_SYMMI</name>
<proteinExistence type="inferred from homology"/>
<evidence type="ECO:0000313" key="4">
    <source>
        <dbReference type="Proteomes" id="UP000186817"/>
    </source>
</evidence>
<dbReference type="InterPro" id="IPR036045">
    <property type="entry name" value="Sec1-like_sf"/>
</dbReference>
<accession>A0A1Q9C586</accession>
<organism evidence="3 4">
    <name type="scientific">Symbiodinium microadriaticum</name>
    <name type="common">Dinoflagellate</name>
    <name type="synonym">Zooxanthella microadriatica</name>
    <dbReference type="NCBI Taxonomy" id="2951"/>
    <lineage>
        <taxon>Eukaryota</taxon>
        <taxon>Sar</taxon>
        <taxon>Alveolata</taxon>
        <taxon>Dinophyceae</taxon>
        <taxon>Suessiales</taxon>
        <taxon>Symbiodiniaceae</taxon>
        <taxon>Symbiodinium</taxon>
    </lineage>
</organism>